<dbReference type="InterPro" id="IPR029063">
    <property type="entry name" value="SAM-dependent_MTases_sf"/>
</dbReference>
<feature type="binding site" evidence="7">
    <location>
        <position position="85"/>
    </location>
    <ligand>
        <name>S-adenosyl-L-methionine</name>
        <dbReference type="ChEBI" id="CHEBI:59789"/>
    </ligand>
</feature>
<gene>
    <name evidence="7 8" type="primary">rsmH</name>
    <name evidence="8" type="ORF">GLIP_2958</name>
</gene>
<evidence type="ECO:0000256" key="6">
    <source>
        <dbReference type="ARBA" id="ARBA00022691"/>
    </source>
</evidence>
<dbReference type="Gene3D" id="3.40.50.150">
    <property type="entry name" value="Vaccinia Virus protein VP39"/>
    <property type="match status" value="1"/>
</dbReference>
<dbReference type="HAMAP" id="MF_01007">
    <property type="entry name" value="16SrRNA_methyltr_H"/>
    <property type="match status" value="1"/>
</dbReference>
<comment type="catalytic activity">
    <reaction evidence="7">
        <text>cytidine(1402) in 16S rRNA + S-adenosyl-L-methionine = N(4)-methylcytidine(1402) in 16S rRNA + S-adenosyl-L-homocysteine + H(+)</text>
        <dbReference type="Rhea" id="RHEA:42928"/>
        <dbReference type="Rhea" id="RHEA-COMP:10286"/>
        <dbReference type="Rhea" id="RHEA-COMP:10287"/>
        <dbReference type="ChEBI" id="CHEBI:15378"/>
        <dbReference type="ChEBI" id="CHEBI:57856"/>
        <dbReference type="ChEBI" id="CHEBI:59789"/>
        <dbReference type="ChEBI" id="CHEBI:74506"/>
        <dbReference type="ChEBI" id="CHEBI:82748"/>
        <dbReference type="EC" id="2.1.1.199"/>
    </reaction>
</comment>
<evidence type="ECO:0000313" key="9">
    <source>
        <dbReference type="Proteomes" id="UP000006334"/>
    </source>
</evidence>
<evidence type="ECO:0000256" key="7">
    <source>
        <dbReference type="HAMAP-Rule" id="MF_01007"/>
    </source>
</evidence>
<dbReference type="Pfam" id="PF01795">
    <property type="entry name" value="Methyltransf_5"/>
    <property type="match status" value="1"/>
</dbReference>
<comment type="caution">
    <text evidence="8">The sequence shown here is derived from an EMBL/GenBank/DDBJ whole genome shotgun (WGS) entry which is preliminary data.</text>
</comment>
<dbReference type="PIRSF" id="PIRSF004486">
    <property type="entry name" value="MraW"/>
    <property type="match status" value="1"/>
</dbReference>
<name>K6X4M2_9ALTE</name>
<dbReference type="PANTHER" id="PTHR11265:SF0">
    <property type="entry name" value="12S RRNA N4-METHYLCYTIDINE METHYLTRANSFERASE"/>
    <property type="match status" value="1"/>
</dbReference>
<evidence type="ECO:0000256" key="4">
    <source>
        <dbReference type="ARBA" id="ARBA00022603"/>
    </source>
</evidence>
<dbReference type="GO" id="GO:0071424">
    <property type="term" value="F:rRNA (cytosine-N4-)-methyltransferase activity"/>
    <property type="evidence" value="ECO:0007669"/>
    <property type="project" value="UniProtKB-UniRule"/>
</dbReference>
<protein>
    <recommendedName>
        <fullName evidence="7">Ribosomal RNA small subunit methyltransferase H</fullName>
        <ecNumber evidence="7">2.1.1.199</ecNumber>
    </recommendedName>
    <alternativeName>
        <fullName evidence="7">16S rRNA m(4)C1402 methyltransferase</fullName>
    </alternativeName>
    <alternativeName>
        <fullName evidence="7">rRNA (cytosine-N(4)-)-methyltransferase RsmH</fullName>
    </alternativeName>
</protein>
<dbReference type="InterPro" id="IPR023397">
    <property type="entry name" value="SAM-dep_MeTrfase_MraW_recog"/>
</dbReference>
<dbReference type="Proteomes" id="UP000006334">
    <property type="component" value="Unassembled WGS sequence"/>
</dbReference>
<comment type="subcellular location">
    <subcellularLocation>
        <location evidence="7">Cytoplasm</location>
    </subcellularLocation>
</comment>
<evidence type="ECO:0000256" key="3">
    <source>
        <dbReference type="ARBA" id="ARBA00022552"/>
    </source>
</evidence>
<organism evidence="8 9">
    <name type="scientific">Aliiglaciecola lipolytica E3</name>
    <dbReference type="NCBI Taxonomy" id="1127673"/>
    <lineage>
        <taxon>Bacteria</taxon>
        <taxon>Pseudomonadati</taxon>
        <taxon>Pseudomonadota</taxon>
        <taxon>Gammaproteobacteria</taxon>
        <taxon>Alteromonadales</taxon>
        <taxon>Alteromonadaceae</taxon>
        <taxon>Aliiglaciecola</taxon>
    </lineage>
</organism>
<feature type="binding site" evidence="7">
    <location>
        <position position="60"/>
    </location>
    <ligand>
        <name>S-adenosyl-L-methionine</name>
        <dbReference type="ChEBI" id="CHEBI:59789"/>
    </ligand>
</feature>
<dbReference type="Gene3D" id="1.10.150.170">
    <property type="entry name" value="Putative methyltransferase TM0872, insert domain"/>
    <property type="match status" value="1"/>
</dbReference>
<dbReference type="EC" id="2.1.1.199" evidence="7"/>
<dbReference type="SUPFAM" id="SSF53335">
    <property type="entry name" value="S-adenosyl-L-methionine-dependent methyltransferases"/>
    <property type="match status" value="1"/>
</dbReference>
<evidence type="ECO:0000256" key="1">
    <source>
        <dbReference type="ARBA" id="ARBA00010396"/>
    </source>
</evidence>
<dbReference type="NCBIfam" id="TIGR00006">
    <property type="entry name" value="16S rRNA (cytosine(1402)-N(4))-methyltransferase RsmH"/>
    <property type="match status" value="1"/>
</dbReference>
<reference evidence="8 9" key="1">
    <citation type="journal article" date="2017" name="Antonie Van Leeuwenhoek">
        <title>Rhizobium rhizosphaerae sp. nov., a novel species isolated from rice rhizosphere.</title>
        <authorList>
            <person name="Zhao J.J."/>
            <person name="Zhang J."/>
            <person name="Zhang R.J."/>
            <person name="Zhang C.W."/>
            <person name="Yin H.Q."/>
            <person name="Zhang X.X."/>
        </authorList>
    </citation>
    <scope>NUCLEOTIDE SEQUENCE [LARGE SCALE GENOMIC DNA]</scope>
    <source>
        <strain evidence="8 9">E3</strain>
    </source>
</reference>
<proteinExistence type="inferred from homology"/>
<dbReference type="eggNOG" id="COG0275">
    <property type="taxonomic scope" value="Bacteria"/>
</dbReference>
<feature type="binding site" evidence="7">
    <location>
        <position position="107"/>
    </location>
    <ligand>
        <name>S-adenosyl-L-methionine</name>
        <dbReference type="ChEBI" id="CHEBI:59789"/>
    </ligand>
</feature>
<evidence type="ECO:0000256" key="5">
    <source>
        <dbReference type="ARBA" id="ARBA00022679"/>
    </source>
</evidence>
<keyword evidence="6 7" id="KW-0949">S-adenosyl-L-methionine</keyword>
<keyword evidence="9" id="KW-1185">Reference proteome</keyword>
<dbReference type="GO" id="GO:0005737">
    <property type="term" value="C:cytoplasm"/>
    <property type="evidence" value="ECO:0007669"/>
    <property type="project" value="UniProtKB-SubCell"/>
</dbReference>
<dbReference type="FunFam" id="1.10.150.170:FF:000001">
    <property type="entry name" value="Ribosomal RNA small subunit methyltransferase H"/>
    <property type="match status" value="1"/>
</dbReference>
<comment type="function">
    <text evidence="7">Specifically methylates the N4 position of cytidine in position 1402 (C1402) of 16S rRNA.</text>
</comment>
<dbReference type="EMBL" id="BAEN01000059">
    <property type="protein sequence ID" value="GAC15579.1"/>
    <property type="molecule type" value="Genomic_DNA"/>
</dbReference>
<evidence type="ECO:0000256" key="2">
    <source>
        <dbReference type="ARBA" id="ARBA00022490"/>
    </source>
</evidence>
<evidence type="ECO:0000313" key="8">
    <source>
        <dbReference type="EMBL" id="GAC15579.1"/>
    </source>
</evidence>
<dbReference type="AlphaFoldDB" id="K6X4M2"/>
<feature type="binding site" evidence="7">
    <location>
        <position position="114"/>
    </location>
    <ligand>
        <name>S-adenosyl-L-methionine</name>
        <dbReference type="ChEBI" id="CHEBI:59789"/>
    </ligand>
</feature>
<dbReference type="PANTHER" id="PTHR11265">
    <property type="entry name" value="S-ADENOSYL-METHYLTRANSFERASE MRAW"/>
    <property type="match status" value="1"/>
</dbReference>
<feature type="binding site" evidence="7">
    <location>
        <begin position="40"/>
        <end position="42"/>
    </location>
    <ligand>
        <name>S-adenosyl-L-methionine</name>
        <dbReference type="ChEBI" id="CHEBI:59789"/>
    </ligand>
</feature>
<keyword evidence="3 7" id="KW-0698">rRNA processing</keyword>
<keyword evidence="5 7" id="KW-0808">Transferase</keyword>
<dbReference type="RefSeq" id="WP_008845384.1">
    <property type="nucleotide sequence ID" value="NZ_BAEN01000059.1"/>
</dbReference>
<accession>K6X4M2</accession>
<dbReference type="InterPro" id="IPR002903">
    <property type="entry name" value="RsmH"/>
</dbReference>
<dbReference type="STRING" id="1127673.GLIP_2958"/>
<comment type="similarity">
    <text evidence="1 7">Belongs to the methyltransferase superfamily. RsmH family.</text>
</comment>
<dbReference type="GO" id="GO:0070475">
    <property type="term" value="P:rRNA base methylation"/>
    <property type="evidence" value="ECO:0007669"/>
    <property type="project" value="UniProtKB-UniRule"/>
</dbReference>
<sequence>MITKDESSQTLHRSVLLDESIEGLDIKPDGIYMDATFGRGGHTEKVLQKLSDSGRLIALDRDPYAIEAAKRFANDQRFSIEHVAFSNIEEVAKKHDVFGKVDGILMDLGVSSPQLDDAQRGFSFMREGPLDMRMDTSKGMSAAQWLAKAEEDDITQVIKEFGEEKFGKRIAHAIVNSRDEFPLETTLQLAKLVDEAVPVKDKFKHPATRTFQAIRIYINSELDEVRDGLKSALECLSSGGRLAVISFHSLEDRLVKRFMREQSRGMQVPARMAITQAEIDATRAMKLIGKAIKPSDYEIKANARSRSSVLRVAQKL</sequence>
<dbReference type="SUPFAM" id="SSF81799">
    <property type="entry name" value="Putative methyltransferase TM0872, insert domain"/>
    <property type="match status" value="1"/>
</dbReference>
<keyword evidence="4 7" id="KW-0489">Methyltransferase</keyword>
<keyword evidence="2 7" id="KW-0963">Cytoplasm</keyword>